<proteinExistence type="predicted"/>
<name>A0A4Y2DAU9_ARAVE</name>
<evidence type="ECO:0000313" key="1">
    <source>
        <dbReference type="EMBL" id="GBM13216.1"/>
    </source>
</evidence>
<organism evidence="1 2">
    <name type="scientific">Araneus ventricosus</name>
    <name type="common">Orbweaver spider</name>
    <name type="synonym">Epeira ventricosa</name>
    <dbReference type="NCBI Taxonomy" id="182803"/>
    <lineage>
        <taxon>Eukaryota</taxon>
        <taxon>Metazoa</taxon>
        <taxon>Ecdysozoa</taxon>
        <taxon>Arthropoda</taxon>
        <taxon>Chelicerata</taxon>
        <taxon>Arachnida</taxon>
        <taxon>Araneae</taxon>
        <taxon>Araneomorphae</taxon>
        <taxon>Entelegynae</taxon>
        <taxon>Araneoidea</taxon>
        <taxon>Araneidae</taxon>
        <taxon>Araneus</taxon>
    </lineage>
</organism>
<dbReference type="Proteomes" id="UP000499080">
    <property type="component" value="Unassembled WGS sequence"/>
</dbReference>
<evidence type="ECO:0000313" key="2">
    <source>
        <dbReference type="Proteomes" id="UP000499080"/>
    </source>
</evidence>
<reference evidence="1 2" key="1">
    <citation type="journal article" date="2019" name="Sci. Rep.">
        <title>Orb-weaving spider Araneus ventricosus genome elucidates the spidroin gene catalogue.</title>
        <authorList>
            <person name="Kono N."/>
            <person name="Nakamura H."/>
            <person name="Ohtoshi R."/>
            <person name="Moran D.A.P."/>
            <person name="Shinohara A."/>
            <person name="Yoshida Y."/>
            <person name="Fujiwara M."/>
            <person name="Mori M."/>
            <person name="Tomita M."/>
            <person name="Arakawa K."/>
        </authorList>
    </citation>
    <scope>NUCLEOTIDE SEQUENCE [LARGE SCALE GENOMIC DNA]</scope>
</reference>
<protein>
    <submittedName>
        <fullName evidence="1">Uncharacterized protein</fullName>
    </submittedName>
</protein>
<dbReference type="AlphaFoldDB" id="A0A4Y2DAU9"/>
<gene>
    <name evidence="1" type="ORF">AVEN_214928_1</name>
</gene>
<accession>A0A4Y2DAU9</accession>
<keyword evidence="2" id="KW-1185">Reference proteome</keyword>
<comment type="caution">
    <text evidence="1">The sequence shown here is derived from an EMBL/GenBank/DDBJ whole genome shotgun (WGS) entry which is preliminary data.</text>
</comment>
<dbReference type="EMBL" id="BGPR01000324">
    <property type="protein sequence ID" value="GBM13216.1"/>
    <property type="molecule type" value="Genomic_DNA"/>
</dbReference>
<sequence length="133" mass="15188">MSRFEAVRGLFQDRPRNFGPWSDNESDIEPGTHHHTHTLLHTSGKHVSIARFSVHQACIHGLSFMETGLEPATSLSRSRASSRVSAWVPENRRLKAQFIRRYTAYISLVHIKTIRVGHMFYDWCGVEVWGVGS</sequence>